<gene>
    <name evidence="11" type="ORF">FE240_04380</name>
</gene>
<dbReference type="GO" id="GO:0046930">
    <property type="term" value="C:pore complex"/>
    <property type="evidence" value="ECO:0007669"/>
    <property type="project" value="UniProtKB-KW"/>
</dbReference>
<sequence length="448" mass="49743">MENINKIMPLSLLTLAMFSGTALAEKYDFAMHGYVRSGVLANQDGNRVDSVSLMPDGKWRLGNEDNTKLELIPQVTLTSDAGPVAKIQANLTHETDCTADWNCVDDDGHDIQVREAYAQLTKLDFAPDVVFWGGKRYSSSNTSSHQFDWEYIQYNGTGGGADNIDLGFAKFDVGLYAFTPSDEAKRYPHDKDEQGYPDDYSLNLWFKKLGGGPIDLQLVAHHMNQNEGNGWKQSAEKGYGITGIYHLDGFYGLSGGYSRIVAQFGRGLAAGDSLGKNGWGWANLDDTQSWRLVLDGMASLGNGWDVSTFAFYQKDSNYRWWTGDDSGWGRSMWVAGVRPMQQITKNFAMQYEVGYEYLDDDNFKGVEGSKGKGGMTKATIAPTLTFDSGFWSRPQLRLFATYAKWDRDVADAIDGNYDWGTGTLSAGAYSRSGKTSTWNFGVQGEVWF</sequence>
<keyword evidence="6" id="KW-0406">Ion transport</keyword>
<keyword evidence="10" id="KW-0732">Signal</keyword>
<evidence type="ECO:0000313" key="12">
    <source>
        <dbReference type="Proteomes" id="UP000594034"/>
    </source>
</evidence>
<evidence type="ECO:0000256" key="3">
    <source>
        <dbReference type="ARBA" id="ARBA00022448"/>
    </source>
</evidence>
<dbReference type="RefSeq" id="WP_193003521.1">
    <property type="nucleotide sequence ID" value="NZ_CP040449.1"/>
</dbReference>
<keyword evidence="8" id="KW-0472">Membrane</keyword>
<dbReference type="GO" id="GO:0015774">
    <property type="term" value="P:polysaccharide transport"/>
    <property type="evidence" value="ECO:0007669"/>
    <property type="project" value="TreeGrafter"/>
</dbReference>
<name>A0A5J6WS89_9GAMM</name>
<evidence type="ECO:0000256" key="2">
    <source>
        <dbReference type="ARBA" id="ARBA00007055"/>
    </source>
</evidence>
<dbReference type="EMBL" id="CP040449">
    <property type="protein sequence ID" value="QFI53996.1"/>
    <property type="molecule type" value="Genomic_DNA"/>
</dbReference>
<comment type="similarity">
    <text evidence="2">Belongs to the porin LamB (TC 1.B.3) family.</text>
</comment>
<dbReference type="Pfam" id="PF02264">
    <property type="entry name" value="LamB"/>
    <property type="match status" value="1"/>
</dbReference>
<evidence type="ECO:0000256" key="8">
    <source>
        <dbReference type="ARBA" id="ARBA00023136"/>
    </source>
</evidence>
<dbReference type="AlphaFoldDB" id="A0A5J6WS89"/>
<evidence type="ECO:0000256" key="1">
    <source>
        <dbReference type="ARBA" id="ARBA00004571"/>
    </source>
</evidence>
<dbReference type="InterPro" id="IPR036998">
    <property type="entry name" value="Porin_LamB_sf"/>
</dbReference>
<dbReference type="Gene3D" id="2.40.170.10">
    <property type="entry name" value="Porin, LamB type"/>
    <property type="match status" value="1"/>
</dbReference>
<dbReference type="GO" id="GO:0006811">
    <property type="term" value="P:monoatomic ion transport"/>
    <property type="evidence" value="ECO:0007669"/>
    <property type="project" value="UniProtKB-KW"/>
</dbReference>
<keyword evidence="5" id="KW-0812">Transmembrane</keyword>
<dbReference type="Proteomes" id="UP000594034">
    <property type="component" value="Chromosome"/>
</dbReference>
<dbReference type="InterPro" id="IPR050286">
    <property type="entry name" value="G_neg_Bact_CarbUptk_Porin"/>
</dbReference>
<evidence type="ECO:0000256" key="9">
    <source>
        <dbReference type="ARBA" id="ARBA00023237"/>
    </source>
</evidence>
<evidence type="ECO:0000313" key="11">
    <source>
        <dbReference type="EMBL" id="QFI53996.1"/>
    </source>
</evidence>
<dbReference type="InterPro" id="IPR003192">
    <property type="entry name" value="Porin_LamB"/>
</dbReference>
<dbReference type="SUPFAM" id="SSF56935">
    <property type="entry name" value="Porins"/>
    <property type="match status" value="1"/>
</dbReference>
<dbReference type="GO" id="GO:0015288">
    <property type="term" value="F:porin activity"/>
    <property type="evidence" value="ECO:0007669"/>
    <property type="project" value="UniProtKB-KW"/>
</dbReference>
<evidence type="ECO:0000256" key="10">
    <source>
        <dbReference type="SAM" id="SignalP"/>
    </source>
</evidence>
<keyword evidence="9" id="KW-0998">Cell outer membrane</keyword>
<comment type="subcellular location">
    <subcellularLocation>
        <location evidence="1">Cell outer membrane</location>
        <topology evidence="1">Multi-pass membrane protein</topology>
    </subcellularLocation>
</comment>
<evidence type="ECO:0000256" key="4">
    <source>
        <dbReference type="ARBA" id="ARBA00022452"/>
    </source>
</evidence>
<dbReference type="PANTHER" id="PTHR38762:SF1">
    <property type="entry name" value="CRYPTIC OUTER MEMBRANE PORIN BGLH-RELATED"/>
    <property type="match status" value="1"/>
</dbReference>
<keyword evidence="7" id="KW-0626">Porin</keyword>
<accession>A0A5J6WS89</accession>
<keyword evidence="3" id="KW-0813">Transport</keyword>
<dbReference type="PANTHER" id="PTHR38762">
    <property type="entry name" value="CRYPTIC OUTER MEMBRANE PORIN BGLH-RELATED"/>
    <property type="match status" value="1"/>
</dbReference>
<dbReference type="GO" id="GO:0009279">
    <property type="term" value="C:cell outer membrane"/>
    <property type="evidence" value="ECO:0007669"/>
    <property type="project" value="UniProtKB-SubCell"/>
</dbReference>
<proteinExistence type="inferred from homology"/>
<reference evidence="11 12" key="1">
    <citation type="submission" date="2019-05" db="EMBL/GenBank/DDBJ databases">
        <title>OXA-830, a novel chromosomally encoded expanded-spectrum class D beta-lactamase in Aeromonas simiae.</title>
        <authorList>
            <person name="Zhou W."/>
            <person name="Chen Q."/>
        </authorList>
    </citation>
    <scope>NUCLEOTIDE SEQUENCE [LARGE SCALE GENOMIC DNA]</scope>
    <source>
        <strain evidence="11 12">A6</strain>
    </source>
</reference>
<evidence type="ECO:0000256" key="5">
    <source>
        <dbReference type="ARBA" id="ARBA00022692"/>
    </source>
</evidence>
<dbReference type="GO" id="GO:0015144">
    <property type="term" value="F:carbohydrate transmembrane transporter activity"/>
    <property type="evidence" value="ECO:0007669"/>
    <property type="project" value="TreeGrafter"/>
</dbReference>
<feature type="signal peptide" evidence="10">
    <location>
        <begin position="1"/>
        <end position="24"/>
    </location>
</feature>
<keyword evidence="4" id="KW-1134">Transmembrane beta strand</keyword>
<dbReference type="KEGG" id="asim:FE240_04380"/>
<evidence type="ECO:0000256" key="6">
    <source>
        <dbReference type="ARBA" id="ARBA00023065"/>
    </source>
</evidence>
<protein>
    <submittedName>
        <fullName evidence="11">Carbohydrate porin</fullName>
    </submittedName>
</protein>
<evidence type="ECO:0000256" key="7">
    <source>
        <dbReference type="ARBA" id="ARBA00023114"/>
    </source>
</evidence>
<feature type="chain" id="PRO_5023856710" evidence="10">
    <location>
        <begin position="25"/>
        <end position="448"/>
    </location>
</feature>
<organism evidence="11 12">
    <name type="scientific">Aeromonas simiae</name>
    <dbReference type="NCBI Taxonomy" id="218936"/>
    <lineage>
        <taxon>Bacteria</taxon>
        <taxon>Pseudomonadati</taxon>
        <taxon>Pseudomonadota</taxon>
        <taxon>Gammaproteobacteria</taxon>
        <taxon>Aeromonadales</taxon>
        <taxon>Aeromonadaceae</taxon>
        <taxon>Aeromonas</taxon>
    </lineage>
</organism>
<keyword evidence="12" id="KW-1185">Reference proteome</keyword>